<dbReference type="InterPro" id="IPR000529">
    <property type="entry name" value="Ribosomal_bS6"/>
</dbReference>
<reference evidence="4 5" key="1">
    <citation type="journal article" date="2016" name="Nat. Commun.">
        <title>Thousands of microbial genomes shed light on interconnected biogeochemical processes in an aquifer system.</title>
        <authorList>
            <person name="Anantharaman K."/>
            <person name="Brown C.T."/>
            <person name="Hug L.A."/>
            <person name="Sharon I."/>
            <person name="Castelle C.J."/>
            <person name="Probst A.J."/>
            <person name="Thomas B.C."/>
            <person name="Singh A."/>
            <person name="Wilkins M.J."/>
            <person name="Karaoz U."/>
            <person name="Brodie E.L."/>
            <person name="Williams K.H."/>
            <person name="Hubbard S.S."/>
            <person name="Banfield J.F."/>
        </authorList>
    </citation>
    <scope>NUCLEOTIDE SEQUENCE [LARGE SCALE GENOMIC DNA]</scope>
</reference>
<dbReference type="Gene3D" id="3.30.70.60">
    <property type="match status" value="1"/>
</dbReference>
<accession>A0A1G2I8N6</accession>
<comment type="similarity">
    <text evidence="1 3">Belongs to the bacterial ribosomal protein bS6 family.</text>
</comment>
<dbReference type="GO" id="GO:0003735">
    <property type="term" value="F:structural constituent of ribosome"/>
    <property type="evidence" value="ECO:0007669"/>
    <property type="project" value="InterPro"/>
</dbReference>
<dbReference type="HAMAP" id="MF_00360">
    <property type="entry name" value="Ribosomal_bS6"/>
    <property type="match status" value="1"/>
</dbReference>
<dbReference type="CDD" id="cd00473">
    <property type="entry name" value="bS6"/>
    <property type="match status" value="1"/>
</dbReference>
<dbReference type="Pfam" id="PF01250">
    <property type="entry name" value="Ribosomal_S6"/>
    <property type="match status" value="1"/>
</dbReference>
<comment type="caution">
    <text evidence="4">The sequence shown here is derived from an EMBL/GenBank/DDBJ whole genome shotgun (WGS) entry which is preliminary data.</text>
</comment>
<keyword evidence="3" id="KW-0699">rRNA-binding</keyword>
<comment type="function">
    <text evidence="3">Binds together with bS18 to 16S ribosomal RNA.</text>
</comment>
<dbReference type="InterPro" id="IPR035980">
    <property type="entry name" value="Ribosomal_bS6_sf"/>
</dbReference>
<dbReference type="Proteomes" id="UP000179214">
    <property type="component" value="Unassembled WGS sequence"/>
</dbReference>
<dbReference type="PANTHER" id="PTHR21011:SF1">
    <property type="entry name" value="SMALL RIBOSOMAL SUBUNIT PROTEIN BS6M"/>
    <property type="match status" value="1"/>
</dbReference>
<dbReference type="GO" id="GO:1990904">
    <property type="term" value="C:ribonucleoprotein complex"/>
    <property type="evidence" value="ECO:0007669"/>
    <property type="project" value="UniProtKB-KW"/>
</dbReference>
<dbReference type="GO" id="GO:0006412">
    <property type="term" value="P:translation"/>
    <property type="evidence" value="ECO:0007669"/>
    <property type="project" value="UniProtKB-UniRule"/>
</dbReference>
<evidence type="ECO:0000256" key="2">
    <source>
        <dbReference type="ARBA" id="ARBA00035294"/>
    </source>
</evidence>
<dbReference type="GO" id="GO:0005840">
    <property type="term" value="C:ribosome"/>
    <property type="evidence" value="ECO:0007669"/>
    <property type="project" value="UniProtKB-KW"/>
</dbReference>
<dbReference type="GO" id="GO:0070181">
    <property type="term" value="F:small ribosomal subunit rRNA binding"/>
    <property type="evidence" value="ECO:0007669"/>
    <property type="project" value="TreeGrafter"/>
</dbReference>
<dbReference type="InterPro" id="IPR014717">
    <property type="entry name" value="Transl_elong_EF1B/ribsomal_bS6"/>
</dbReference>
<dbReference type="AlphaFoldDB" id="A0A1G2I8N6"/>
<dbReference type="SUPFAM" id="SSF54995">
    <property type="entry name" value="Ribosomal protein S6"/>
    <property type="match status" value="1"/>
</dbReference>
<keyword evidence="3" id="KW-0687">Ribonucleoprotein</keyword>
<keyword evidence="3" id="KW-0694">RNA-binding</keyword>
<dbReference type="GO" id="GO:0005737">
    <property type="term" value="C:cytoplasm"/>
    <property type="evidence" value="ECO:0007669"/>
    <property type="project" value="UniProtKB-ARBA"/>
</dbReference>
<proteinExistence type="inferred from homology"/>
<evidence type="ECO:0000256" key="1">
    <source>
        <dbReference type="ARBA" id="ARBA00009512"/>
    </source>
</evidence>
<organism evidence="4 5">
    <name type="scientific">Candidatus Staskawiczbacteria bacterium RIFCSPHIGHO2_12_FULL_38_11</name>
    <dbReference type="NCBI Taxonomy" id="1802209"/>
    <lineage>
        <taxon>Bacteria</taxon>
        <taxon>Candidatus Staskawicziibacteriota</taxon>
    </lineage>
</organism>
<keyword evidence="3 4" id="KW-0689">Ribosomal protein</keyword>
<evidence type="ECO:0000313" key="5">
    <source>
        <dbReference type="Proteomes" id="UP000179214"/>
    </source>
</evidence>
<name>A0A1G2I8N6_9BACT</name>
<dbReference type="NCBIfam" id="TIGR00166">
    <property type="entry name" value="S6"/>
    <property type="match status" value="1"/>
</dbReference>
<gene>
    <name evidence="3" type="primary">rpsF</name>
    <name evidence="4" type="ORF">A3F47_00860</name>
</gene>
<evidence type="ECO:0000313" key="4">
    <source>
        <dbReference type="EMBL" id="OGZ70408.1"/>
    </source>
</evidence>
<sequence length="146" mass="16996">MKTYELTYIISSQISTDESEALRKDLESFVQSKEGVILKSEKTTPQTLAYPIKKHSSGYFATLTFQVLEDKVKEIKDKLEKDLKVLRHFILIKRPVKIMKERRSKKPLFLQNKIEESPFTAAGMKKKEETVKTEDIDKKIDEILSE</sequence>
<dbReference type="PANTHER" id="PTHR21011">
    <property type="entry name" value="MITOCHONDRIAL 28S RIBOSOMAL PROTEIN S6"/>
    <property type="match status" value="1"/>
</dbReference>
<evidence type="ECO:0000256" key="3">
    <source>
        <dbReference type="HAMAP-Rule" id="MF_00360"/>
    </source>
</evidence>
<dbReference type="EMBL" id="MHOV01000010">
    <property type="protein sequence ID" value="OGZ70408.1"/>
    <property type="molecule type" value="Genomic_DNA"/>
</dbReference>
<dbReference type="InterPro" id="IPR020814">
    <property type="entry name" value="Ribosomal_S6_plastid/chlpt"/>
</dbReference>
<protein>
    <recommendedName>
        <fullName evidence="2 3">Small ribosomal subunit protein bS6</fullName>
    </recommendedName>
</protein>